<proteinExistence type="predicted"/>
<gene>
    <name evidence="1" type="ORF">JY500_16820</name>
</gene>
<evidence type="ECO:0000313" key="2">
    <source>
        <dbReference type="Proteomes" id="UP000663570"/>
    </source>
</evidence>
<dbReference type="EMBL" id="CP071060">
    <property type="protein sequence ID" value="QSI76119.1"/>
    <property type="molecule type" value="Genomic_DNA"/>
</dbReference>
<name>A0ABX7M2X8_9RHOO</name>
<dbReference type="InterPro" id="IPR021390">
    <property type="entry name" value="DUF3025"/>
</dbReference>
<keyword evidence="2" id="KW-1185">Reference proteome</keyword>
<reference evidence="1 2" key="1">
    <citation type="submission" date="2021-02" db="EMBL/GenBank/DDBJ databases">
        <title>Niveibacterium changnyeongensis HC41.</title>
        <authorList>
            <person name="Kang M."/>
        </authorList>
    </citation>
    <scope>NUCLEOTIDE SEQUENCE [LARGE SCALE GENOMIC DNA]</scope>
    <source>
        <strain evidence="1 2">HC41</strain>
    </source>
</reference>
<protein>
    <submittedName>
        <fullName evidence="1">DUF3025 domain-containing protein</fullName>
    </submittedName>
</protein>
<dbReference type="Proteomes" id="UP000663570">
    <property type="component" value="Chromosome"/>
</dbReference>
<organism evidence="1 2">
    <name type="scientific">Niveibacterium microcysteis</name>
    <dbReference type="NCBI Taxonomy" id="2811415"/>
    <lineage>
        <taxon>Bacteria</taxon>
        <taxon>Pseudomonadati</taxon>
        <taxon>Pseudomonadota</taxon>
        <taxon>Betaproteobacteria</taxon>
        <taxon>Rhodocyclales</taxon>
        <taxon>Rhodocyclaceae</taxon>
        <taxon>Niveibacterium</taxon>
    </lineage>
</organism>
<dbReference type="RefSeq" id="WP_206253889.1">
    <property type="nucleotide sequence ID" value="NZ_CP071060.1"/>
</dbReference>
<evidence type="ECO:0000313" key="1">
    <source>
        <dbReference type="EMBL" id="QSI76119.1"/>
    </source>
</evidence>
<accession>A0ABX7M2X8</accession>
<sequence length="268" mass="29102">MSGLGPAAFAGRPLFEPYTDALLASGSRLPSRDALDDLLGRPGPRPCLQDGTRIHLVGETPALGYEAGIAVSGGVPTREYDWHDYFNALVWRRFPQAKAALNAAHIAALQQRGPHAPRGRRRDALTQFDECGVVVSSSDPTLLAALRGHEWRELFFDARNAWGRAIEVTVFGHATLDQMRSPFVGLCGKALLQRVPHDWFERPVAQRCQALDQWLSAQIADEGGIGGGVRLQAIPLLGIPGVAAENAHADYYADTRQFRPLRAAVAPA</sequence>
<dbReference type="Pfam" id="PF11227">
    <property type="entry name" value="DUF3025"/>
    <property type="match status" value="1"/>
</dbReference>